<sequence length="923" mass="106414">MQLKNYIYKDLNELKLYIDNKIIPQEKSDILIQLFSTVYEKDKIKSIIKVIKEQLPNCKIVGSSSSKNVCINNEKVNKKIVISFSIFQKSFIRTKYIENLSISNSIKLSQEFIKDDSKVLILFNSDAKNNIESFLEAISYNLKNSILVGGNSTTTFDYEQAFIIEDQKIYKNGIVLVAIDSKDLLVSNTFTFNWSKVGKEMTITKSNKNRVYEIDNMPVLKLYKKYFGDKLSLNLNESLISFPLVKTVLGVDIARSIIKVEDDNSFTYAGNLNEGDKVRFAIGNLDEVYDDSVQLQNQLASKPVEAIYFYSCKKRDHFLSNKLDVELNAISQVASSIGIFTQGEFYQIGKKLTHMNITTTAITLSENDILRKFSSCPIKSKRYSSLTALINLVNTVQNELDENLNYLNQYKNAIDKHTIVSKTNKKGLITEVNSKFCEISGYSKEELIGKSHNIIRHPEASKDIFRKMWKTIQKKEVFQGTIKNMSKNKKPYFVDTIIKPILDKKGNIIEYLGLRHDITAFVNQKIQLKAEVKTVKYPFLAIVKIEDFEILKDFYEEEIIHQIEDKFSFEILDFFPLNSGYKKFYSLGDGEYAFLKELENFNPDIIEHEILLLKKFQINVKRGTLQFDKFEFDISVVLSISTDKKRSYAEAKQGLKQLYRTKKDFIYAQGLTSNLSEIAKSNIETIKMIKTAIQDNKIISYYQPIYNNKTKKIEKYESLVRIISDDEKVISPFFFIDIAKKGRYYKQITSIVIDNSFLAMKQLNMDVTINISIIDIEDEMIRNKIFAKLNECKTLASKVTFELLEDENIKDFSIVKEFIKKVKELNGNIAIDDFGSGYSNFERLLDFEPTILKIDGSLIKNILKDSFSRNIVEAMIVFAKKEGLKTVAEFVSSKEIFDLVNELNIDYSQGFYIDKPKALEDIL</sequence>
<dbReference type="InterPro" id="IPR035965">
    <property type="entry name" value="PAS-like_dom_sf"/>
</dbReference>
<name>A0A347TKA6_9BACT</name>
<dbReference type="PANTHER" id="PTHR33121">
    <property type="entry name" value="CYCLIC DI-GMP PHOSPHODIESTERASE PDEF"/>
    <property type="match status" value="1"/>
</dbReference>
<dbReference type="CDD" id="cd01948">
    <property type="entry name" value="EAL"/>
    <property type="match status" value="1"/>
</dbReference>
<proteinExistence type="predicted"/>
<dbReference type="InterPro" id="IPR000014">
    <property type="entry name" value="PAS"/>
</dbReference>
<dbReference type="Pfam" id="PF08447">
    <property type="entry name" value="PAS_3"/>
    <property type="match status" value="1"/>
</dbReference>
<evidence type="ECO:0000259" key="3">
    <source>
        <dbReference type="PROSITE" id="PS50883"/>
    </source>
</evidence>
<protein>
    <submittedName>
        <fullName evidence="4">Multi-sensor domain-containing diguanylate phosphodiesterase</fullName>
    </submittedName>
</protein>
<dbReference type="SUPFAM" id="SSF55785">
    <property type="entry name" value="PYP-like sensor domain (PAS domain)"/>
    <property type="match status" value="1"/>
</dbReference>
<gene>
    <name evidence="4" type="ORF">AMRN_1293</name>
    <name evidence="5" type="ORF">CPH92_11090</name>
</gene>
<feature type="domain" description="PAC" evidence="2">
    <location>
        <begin position="478"/>
        <end position="530"/>
    </location>
</feature>
<dbReference type="AlphaFoldDB" id="A0A347TKA6"/>
<evidence type="ECO:0000259" key="2">
    <source>
        <dbReference type="PROSITE" id="PS50113"/>
    </source>
</evidence>
<dbReference type="Pfam" id="PF08495">
    <property type="entry name" value="FIST"/>
    <property type="match status" value="1"/>
</dbReference>
<feature type="domain" description="PAS" evidence="1">
    <location>
        <begin position="424"/>
        <end position="475"/>
    </location>
</feature>
<dbReference type="Pfam" id="PF10442">
    <property type="entry name" value="FIST_C"/>
    <property type="match status" value="1"/>
</dbReference>
<evidence type="ECO:0000259" key="1">
    <source>
        <dbReference type="PROSITE" id="PS50112"/>
    </source>
</evidence>
<dbReference type="GO" id="GO:0071111">
    <property type="term" value="F:cyclic-guanylate-specific phosphodiesterase activity"/>
    <property type="evidence" value="ECO:0007669"/>
    <property type="project" value="InterPro"/>
</dbReference>
<evidence type="ECO:0000313" key="4">
    <source>
        <dbReference type="EMBL" id="AXX87034.1"/>
    </source>
</evidence>
<feature type="domain" description="EAL" evidence="3">
    <location>
        <begin position="682"/>
        <end position="923"/>
    </location>
</feature>
<dbReference type="PANTHER" id="PTHR33121:SF79">
    <property type="entry name" value="CYCLIC DI-GMP PHOSPHODIESTERASE PDED-RELATED"/>
    <property type="match status" value="1"/>
</dbReference>
<dbReference type="PROSITE" id="PS50113">
    <property type="entry name" value="PAC"/>
    <property type="match status" value="1"/>
</dbReference>
<evidence type="ECO:0000313" key="5">
    <source>
        <dbReference type="EMBL" id="PHO14590.1"/>
    </source>
</evidence>
<dbReference type="SMART" id="SM01204">
    <property type="entry name" value="FIST_C"/>
    <property type="match status" value="1"/>
</dbReference>
<dbReference type="InterPro" id="IPR000700">
    <property type="entry name" value="PAS-assoc_C"/>
</dbReference>
<dbReference type="SUPFAM" id="SSF141868">
    <property type="entry name" value="EAL domain-like"/>
    <property type="match status" value="1"/>
</dbReference>
<dbReference type="Gene3D" id="3.20.20.450">
    <property type="entry name" value="EAL domain"/>
    <property type="match status" value="1"/>
</dbReference>
<keyword evidence="6" id="KW-1185">Reference proteome</keyword>
<dbReference type="CDD" id="cd00130">
    <property type="entry name" value="PAS"/>
    <property type="match status" value="1"/>
</dbReference>
<dbReference type="Proteomes" id="UP000264693">
    <property type="component" value="Chromosome"/>
</dbReference>
<dbReference type="SMART" id="SM00052">
    <property type="entry name" value="EAL"/>
    <property type="match status" value="1"/>
</dbReference>
<dbReference type="Gene3D" id="3.30.450.20">
    <property type="entry name" value="PAS domain"/>
    <property type="match status" value="1"/>
</dbReference>
<evidence type="ECO:0000313" key="7">
    <source>
        <dbReference type="Proteomes" id="UP000264693"/>
    </source>
</evidence>
<dbReference type="Pfam" id="PF00563">
    <property type="entry name" value="EAL"/>
    <property type="match status" value="1"/>
</dbReference>
<dbReference type="Proteomes" id="UP000224740">
    <property type="component" value="Unassembled WGS sequence"/>
</dbReference>
<reference evidence="6" key="1">
    <citation type="submission" date="2017-09" db="EMBL/GenBank/DDBJ databases">
        <title>Arcobacter canalis sp. nov., a new species isolated from a water canal contaminated with urban sewage.</title>
        <authorList>
            <person name="Perez-Cataluna A."/>
            <person name="Salas-Masso N."/>
            <person name="Figueras M.J."/>
        </authorList>
    </citation>
    <scope>NUCLEOTIDE SEQUENCE [LARGE SCALE GENOMIC DNA]</scope>
    <source>
        <strain evidence="6">CECT 7727</strain>
    </source>
</reference>
<dbReference type="InterPro" id="IPR001633">
    <property type="entry name" value="EAL_dom"/>
</dbReference>
<dbReference type="RefSeq" id="WP_099311868.1">
    <property type="nucleotide sequence ID" value="NZ_CP032101.1"/>
</dbReference>
<dbReference type="PROSITE" id="PS50112">
    <property type="entry name" value="PAS"/>
    <property type="match status" value="1"/>
</dbReference>
<dbReference type="NCBIfam" id="TIGR00229">
    <property type="entry name" value="sensory_box"/>
    <property type="match status" value="1"/>
</dbReference>
<evidence type="ECO:0000313" key="6">
    <source>
        <dbReference type="Proteomes" id="UP000224740"/>
    </source>
</evidence>
<reference evidence="4 7" key="3">
    <citation type="submission" date="2018-08" db="EMBL/GenBank/DDBJ databases">
        <title>Complete genome of the Arcobacter marinus type strain JCM 15502.</title>
        <authorList>
            <person name="Miller W.G."/>
            <person name="Yee E."/>
            <person name="Huynh S."/>
            <person name="Parker C.T."/>
        </authorList>
    </citation>
    <scope>NUCLEOTIDE SEQUENCE [LARGE SCALE GENOMIC DNA]</scope>
    <source>
        <strain evidence="4 7">JCM 15502</strain>
    </source>
</reference>
<dbReference type="InterPro" id="IPR050706">
    <property type="entry name" value="Cyclic-di-GMP_PDE-like"/>
</dbReference>
<dbReference type="KEGG" id="amar:AMRN_1293"/>
<dbReference type="InterPro" id="IPR013702">
    <property type="entry name" value="FIST_domain_N"/>
</dbReference>
<dbReference type="InterPro" id="IPR019494">
    <property type="entry name" value="FIST_C"/>
</dbReference>
<reference evidence="5" key="2">
    <citation type="submission" date="2017-09" db="EMBL/GenBank/DDBJ databases">
        <authorList>
            <person name="Perez-Cataluna A."/>
            <person name="Figueras M.J."/>
            <person name="Salas-Masso N."/>
        </authorList>
    </citation>
    <scope>NUCLEOTIDE SEQUENCE</scope>
    <source>
        <strain evidence="5">CECT 7727</strain>
    </source>
</reference>
<accession>A0A347TKA6</accession>
<dbReference type="EMBL" id="CP032101">
    <property type="protein sequence ID" value="AXX87034.1"/>
    <property type="molecule type" value="Genomic_DNA"/>
</dbReference>
<organism evidence="4 7">
    <name type="scientific">Malaciobacter marinus</name>
    <dbReference type="NCBI Taxonomy" id="505249"/>
    <lineage>
        <taxon>Bacteria</taxon>
        <taxon>Pseudomonadati</taxon>
        <taxon>Campylobacterota</taxon>
        <taxon>Epsilonproteobacteria</taxon>
        <taxon>Campylobacterales</taxon>
        <taxon>Arcobacteraceae</taxon>
        <taxon>Malaciobacter</taxon>
    </lineage>
</organism>
<dbReference type="InterPro" id="IPR035919">
    <property type="entry name" value="EAL_sf"/>
</dbReference>
<dbReference type="PROSITE" id="PS50883">
    <property type="entry name" value="EAL"/>
    <property type="match status" value="1"/>
</dbReference>
<dbReference type="SMART" id="SM00897">
    <property type="entry name" value="FIST"/>
    <property type="match status" value="1"/>
</dbReference>
<dbReference type="InterPro" id="IPR013655">
    <property type="entry name" value="PAS_fold_3"/>
</dbReference>
<dbReference type="EMBL" id="NXAO01000051">
    <property type="protein sequence ID" value="PHO14590.1"/>
    <property type="molecule type" value="Genomic_DNA"/>
</dbReference>